<accession>A0A2S7K926</accession>
<dbReference type="OrthoDB" id="7828921at2"/>
<dbReference type="NCBIfam" id="TIGR03015">
    <property type="entry name" value="pepcterm_ATPase"/>
    <property type="match status" value="1"/>
</dbReference>
<organism evidence="3 4">
    <name type="scientific">Hyphococcus luteus</name>
    <dbReference type="NCBI Taxonomy" id="2058213"/>
    <lineage>
        <taxon>Bacteria</taxon>
        <taxon>Pseudomonadati</taxon>
        <taxon>Pseudomonadota</taxon>
        <taxon>Alphaproteobacteria</taxon>
        <taxon>Parvularculales</taxon>
        <taxon>Parvularculaceae</taxon>
        <taxon>Hyphococcus</taxon>
    </lineage>
</organism>
<dbReference type="Pfam" id="PF13401">
    <property type="entry name" value="AAA_22"/>
    <property type="match status" value="1"/>
</dbReference>
<dbReference type="InterPro" id="IPR052026">
    <property type="entry name" value="ExeA_AAA_ATPase_DNA-bind"/>
</dbReference>
<feature type="region of interest" description="Disordered" evidence="1">
    <location>
        <begin position="405"/>
        <end position="431"/>
    </location>
</feature>
<feature type="compositionally biased region" description="Low complexity" evidence="1">
    <location>
        <begin position="405"/>
        <end position="417"/>
    </location>
</feature>
<dbReference type="EMBL" id="PJCH01000003">
    <property type="protein sequence ID" value="PQA89007.1"/>
    <property type="molecule type" value="Genomic_DNA"/>
</dbReference>
<dbReference type="Proteomes" id="UP000239504">
    <property type="component" value="Unassembled WGS sequence"/>
</dbReference>
<dbReference type="PANTHER" id="PTHR35894">
    <property type="entry name" value="GENERAL SECRETION PATHWAY PROTEIN A-RELATED"/>
    <property type="match status" value="1"/>
</dbReference>
<keyword evidence="4" id="KW-1185">Reference proteome</keyword>
<feature type="domain" description="AAA+ ATPase" evidence="2">
    <location>
        <begin position="57"/>
        <end position="223"/>
    </location>
</feature>
<feature type="region of interest" description="Disordered" evidence="1">
    <location>
        <begin position="287"/>
        <end position="331"/>
    </location>
</feature>
<evidence type="ECO:0000256" key="1">
    <source>
        <dbReference type="SAM" id="MobiDB-lite"/>
    </source>
</evidence>
<dbReference type="SMART" id="SM00382">
    <property type="entry name" value="AAA"/>
    <property type="match status" value="1"/>
</dbReference>
<dbReference type="SUPFAM" id="SSF52540">
    <property type="entry name" value="P-loop containing nucleoside triphosphate hydrolases"/>
    <property type="match status" value="1"/>
</dbReference>
<proteinExistence type="predicted"/>
<dbReference type="PANTHER" id="PTHR35894:SF1">
    <property type="entry name" value="PHOSPHORIBULOKINASE _ URIDINE KINASE FAMILY"/>
    <property type="match status" value="1"/>
</dbReference>
<feature type="compositionally biased region" description="Basic and acidic residues" evidence="1">
    <location>
        <begin position="302"/>
        <end position="331"/>
    </location>
</feature>
<evidence type="ECO:0000313" key="4">
    <source>
        <dbReference type="Proteomes" id="UP000239504"/>
    </source>
</evidence>
<comment type="caution">
    <text evidence="3">The sequence shown here is derived from an EMBL/GenBank/DDBJ whole genome shotgun (WGS) entry which is preliminary data.</text>
</comment>
<evidence type="ECO:0000259" key="2">
    <source>
        <dbReference type="SMART" id="SM00382"/>
    </source>
</evidence>
<dbReference type="GO" id="GO:0016887">
    <property type="term" value="F:ATP hydrolysis activity"/>
    <property type="evidence" value="ECO:0007669"/>
    <property type="project" value="InterPro"/>
</dbReference>
<evidence type="ECO:0000313" key="3">
    <source>
        <dbReference type="EMBL" id="PQA89007.1"/>
    </source>
</evidence>
<reference evidence="3 4" key="1">
    <citation type="submission" date="2017-12" db="EMBL/GenBank/DDBJ databases">
        <authorList>
            <person name="Hurst M.R.H."/>
        </authorList>
    </citation>
    <scope>NUCLEOTIDE SEQUENCE [LARGE SCALE GENOMIC DNA]</scope>
    <source>
        <strain evidence="3 4">SY-3-19</strain>
    </source>
</reference>
<dbReference type="InterPro" id="IPR049945">
    <property type="entry name" value="AAA_22"/>
</dbReference>
<protein>
    <recommendedName>
        <fullName evidence="2">AAA+ ATPase domain-containing protein</fullName>
    </recommendedName>
</protein>
<dbReference type="InterPro" id="IPR027417">
    <property type="entry name" value="P-loop_NTPase"/>
</dbReference>
<sequence length="484" mass="53548">MRKTASWPGSLWISDMYEEYFRLTDAPFRLNPDPRFFYGSRSHNKAMAYLHYGLKQAEGFIVITGPVGAGKSMVIGHLLDQLNASNVVAANLLTSNIEPQDLVSQILSAFRIEPEGEGRAGEIEAFEDYLFDQLNRGRRVLLIIDEAQNLPFKTLEELRMLSNIDYEGTPLFQVFLVGQPEFRAIMEAPNMEQLRQRVIASYHLEPLTEEETRDYILHRLAVAGWREDPAFTKGAFKAIHEQTHGLPRRINTLCNRLMLYCSLEEAHEVTAKVVETVSAELRDEKLEARKPADAMPAVPQVHNDDEPAAKAPAKEEKAPAAEEAPAHTKLADVKDAVVLSLDEAREKTGAEEQTAPEDAADEKPRSGVALSSSLSVLDRLRSKKPEDERQEATLTDVASAIAAASAANETAEASSDAVEVPRTPPKRKGLRGALDEARDELKQANGNVARLLGAAEKARARRAEIAQSLSRAESLLNELRRAQA</sequence>
<feature type="compositionally biased region" description="Basic and acidic residues" evidence="1">
    <location>
        <begin position="378"/>
        <end position="391"/>
    </location>
</feature>
<feature type="region of interest" description="Disordered" evidence="1">
    <location>
        <begin position="345"/>
        <end position="393"/>
    </location>
</feature>
<dbReference type="InterPro" id="IPR017466">
    <property type="entry name" value="XrtA-assoc_ATPase-like"/>
</dbReference>
<gene>
    <name evidence="3" type="ORF">CW354_03395</name>
</gene>
<dbReference type="Gene3D" id="3.40.50.300">
    <property type="entry name" value="P-loop containing nucleotide triphosphate hydrolases"/>
    <property type="match status" value="1"/>
</dbReference>
<dbReference type="AlphaFoldDB" id="A0A2S7K926"/>
<dbReference type="InterPro" id="IPR003593">
    <property type="entry name" value="AAA+_ATPase"/>
</dbReference>
<feature type="compositionally biased region" description="Low complexity" evidence="1">
    <location>
        <begin position="366"/>
        <end position="377"/>
    </location>
</feature>
<name>A0A2S7K926_9PROT</name>